<dbReference type="OrthoDB" id="5379593at2"/>
<protein>
    <submittedName>
        <fullName evidence="2">Uncharacterized protein</fullName>
    </submittedName>
</protein>
<name>A0A0F6W845_9BACT</name>
<evidence type="ECO:0000256" key="1">
    <source>
        <dbReference type="SAM" id="SignalP"/>
    </source>
</evidence>
<dbReference type="AlphaFoldDB" id="A0A0F6W845"/>
<sequence length="423" mass="44852">MPYPASLRTFLASLLALTLVACGDDDSPADDTDAGTQPDAGAIDAALADASEPVEDPLFVLHSAVQSTEGRTNYFTAVSSLAEVADIDYSSSIELPGRARLYAEPGIGFFAIGDGEDTSVTRYTLNDDGTFEEGARLSFQPFGVTSMGAQAVLFVSPTRAYYKDAGQAQIIVWNPTSMEVDEVIELPAELIRDGRVTGFSAWASRPGEAYFAVGWTTLEYDRVDAGSALVRIDTTTNAFTVTNDSRCRDLNKTGVVGDSLYFFSGVINGFGHAVYPDDGGQQDCMLRVLPGQNVFDASYAGTISSALGEDEIGTVIAVTGDGRAWAQVVDTTVAPSTPGSTYNEWYAAGWRWVSLDLATVGDLVRIAGEPGAYSGFTVVDGTRFFVSQTEADYSETTLLDLSSGTPAPGITFPGFALDVARAR</sequence>
<organism evidence="2 3">
    <name type="scientific">Sandaracinus amylolyticus</name>
    <dbReference type="NCBI Taxonomy" id="927083"/>
    <lineage>
        <taxon>Bacteria</taxon>
        <taxon>Pseudomonadati</taxon>
        <taxon>Myxococcota</taxon>
        <taxon>Polyangia</taxon>
        <taxon>Polyangiales</taxon>
        <taxon>Sandaracinaceae</taxon>
        <taxon>Sandaracinus</taxon>
    </lineage>
</organism>
<keyword evidence="1" id="KW-0732">Signal</keyword>
<proteinExistence type="predicted"/>
<evidence type="ECO:0000313" key="3">
    <source>
        <dbReference type="Proteomes" id="UP000034883"/>
    </source>
</evidence>
<dbReference type="STRING" id="927083.DB32_007049"/>
<keyword evidence="3" id="KW-1185">Reference proteome</keyword>
<dbReference type="RefSeq" id="WP_053236907.1">
    <property type="nucleotide sequence ID" value="NZ_CP011125.1"/>
</dbReference>
<accession>A0A0F6W845</accession>
<dbReference type="KEGG" id="samy:DB32_007049"/>
<evidence type="ECO:0000313" key="2">
    <source>
        <dbReference type="EMBL" id="AKF09900.1"/>
    </source>
</evidence>
<reference evidence="2 3" key="1">
    <citation type="submission" date="2015-03" db="EMBL/GenBank/DDBJ databases">
        <title>Genome assembly of Sandaracinus amylolyticus DSM 53668.</title>
        <authorList>
            <person name="Sharma G."/>
            <person name="Subramanian S."/>
        </authorList>
    </citation>
    <scope>NUCLEOTIDE SEQUENCE [LARGE SCALE GENOMIC DNA]</scope>
    <source>
        <strain evidence="2 3">DSM 53668</strain>
    </source>
</reference>
<dbReference type="Proteomes" id="UP000034883">
    <property type="component" value="Chromosome"/>
</dbReference>
<feature type="chain" id="PRO_5002511965" evidence="1">
    <location>
        <begin position="24"/>
        <end position="423"/>
    </location>
</feature>
<feature type="signal peptide" evidence="1">
    <location>
        <begin position="1"/>
        <end position="23"/>
    </location>
</feature>
<dbReference type="EMBL" id="CP011125">
    <property type="protein sequence ID" value="AKF09900.1"/>
    <property type="molecule type" value="Genomic_DNA"/>
</dbReference>
<gene>
    <name evidence="2" type="ORF">DB32_007049</name>
</gene>